<dbReference type="AlphaFoldDB" id="A0A8T2VFY8"/>
<dbReference type="PANTHER" id="PTHR31621:SF37">
    <property type="entry name" value="OS01G0882400 PROTEIN"/>
    <property type="match status" value="1"/>
</dbReference>
<evidence type="ECO:0000256" key="4">
    <source>
        <dbReference type="ARBA" id="ARBA00022989"/>
    </source>
</evidence>
<dbReference type="GO" id="GO:0010256">
    <property type="term" value="P:endomembrane system organization"/>
    <property type="evidence" value="ECO:0007669"/>
    <property type="project" value="TreeGrafter"/>
</dbReference>
<feature type="transmembrane region" description="Helical" evidence="6">
    <location>
        <begin position="298"/>
        <end position="315"/>
    </location>
</feature>
<keyword evidence="5 6" id="KW-0472">Membrane</keyword>
<keyword evidence="3 6" id="KW-0812">Transmembrane</keyword>
<protein>
    <submittedName>
        <fullName evidence="7">Uncharacterized protein</fullName>
    </submittedName>
</protein>
<dbReference type="GO" id="GO:0016020">
    <property type="term" value="C:membrane"/>
    <property type="evidence" value="ECO:0007669"/>
    <property type="project" value="UniProtKB-SubCell"/>
</dbReference>
<organism evidence="7 8">
    <name type="scientific">Ceratopteris richardii</name>
    <name type="common">Triangle waterfern</name>
    <dbReference type="NCBI Taxonomy" id="49495"/>
    <lineage>
        <taxon>Eukaryota</taxon>
        <taxon>Viridiplantae</taxon>
        <taxon>Streptophyta</taxon>
        <taxon>Embryophyta</taxon>
        <taxon>Tracheophyta</taxon>
        <taxon>Polypodiopsida</taxon>
        <taxon>Polypodiidae</taxon>
        <taxon>Polypodiales</taxon>
        <taxon>Pteridineae</taxon>
        <taxon>Pteridaceae</taxon>
        <taxon>Parkerioideae</taxon>
        <taxon>Ceratopteris</taxon>
    </lineage>
</organism>
<dbReference type="OrthoDB" id="1930494at2759"/>
<evidence type="ECO:0000256" key="6">
    <source>
        <dbReference type="SAM" id="Phobius"/>
    </source>
</evidence>
<dbReference type="PANTHER" id="PTHR31621">
    <property type="entry name" value="PROTEIN DMP3"/>
    <property type="match status" value="1"/>
</dbReference>
<evidence type="ECO:0000256" key="3">
    <source>
        <dbReference type="ARBA" id="ARBA00022692"/>
    </source>
</evidence>
<dbReference type="GO" id="GO:0005737">
    <property type="term" value="C:cytoplasm"/>
    <property type="evidence" value="ECO:0007669"/>
    <property type="project" value="UniProtKB-ARBA"/>
</dbReference>
<sequence length="334" mass="37163">MQMIQGEVTQDQEDLGGCGAKPSCFEDAIGITDWEKAVDEEMAALYGNDTWKLVPLPQGKKPIGYKWVYKVKHNADGNISSLHDRVEEVIQTDEEAMERSELLERSFLRAEAKEEQKGYDDHEEEQDEALYPSAEEHAHFHAEEEARITNAISLAVKNAGHLCNLLPSGTLLFFQSLLPIVSNGGVCSNSPVYTSMTLALLLTCAIWCTMLPFTDTIKAPNGKLYHGIATRRGLWLPQRRASCLQIESAASLARFRLRPLDFLHAFLSLSVFIAVALFTPNVSDCLLHDAVPLDLQNSVPLVVGFVASFLCLLLPSPRRNLDQPLLERLNADEE</sequence>
<dbReference type="EMBL" id="CM035407">
    <property type="protein sequence ID" value="KAH7443389.1"/>
    <property type="molecule type" value="Genomic_DNA"/>
</dbReference>
<reference evidence="7" key="1">
    <citation type="submission" date="2021-08" db="EMBL/GenBank/DDBJ databases">
        <title>WGS assembly of Ceratopteris richardii.</title>
        <authorList>
            <person name="Marchant D.B."/>
            <person name="Chen G."/>
            <person name="Jenkins J."/>
            <person name="Shu S."/>
            <person name="Leebens-Mack J."/>
            <person name="Grimwood J."/>
            <person name="Schmutz J."/>
            <person name="Soltis P."/>
            <person name="Soltis D."/>
            <person name="Chen Z.-H."/>
        </authorList>
    </citation>
    <scope>NUCLEOTIDE SEQUENCE</scope>
    <source>
        <strain evidence="7">Whitten #5841</strain>
        <tissue evidence="7">Leaf</tissue>
    </source>
</reference>
<dbReference type="Pfam" id="PF05078">
    <property type="entry name" value="DUF679"/>
    <property type="match status" value="1"/>
</dbReference>
<comment type="similarity">
    <text evidence="2">Belongs to the plant DMP1 protein family.</text>
</comment>
<evidence type="ECO:0000313" key="7">
    <source>
        <dbReference type="EMBL" id="KAH7443389.1"/>
    </source>
</evidence>
<evidence type="ECO:0000256" key="5">
    <source>
        <dbReference type="ARBA" id="ARBA00023136"/>
    </source>
</evidence>
<gene>
    <name evidence="7" type="ORF">KP509_02G032200</name>
</gene>
<dbReference type="InterPro" id="IPR007770">
    <property type="entry name" value="DMP"/>
</dbReference>
<keyword evidence="4 6" id="KW-1133">Transmembrane helix</keyword>
<keyword evidence="8" id="KW-1185">Reference proteome</keyword>
<comment type="subcellular location">
    <subcellularLocation>
        <location evidence="1">Membrane</location>
        <topology evidence="1">Multi-pass membrane protein</topology>
    </subcellularLocation>
</comment>
<accession>A0A8T2VFY8</accession>
<dbReference type="Proteomes" id="UP000825935">
    <property type="component" value="Chromosome 2"/>
</dbReference>
<evidence type="ECO:0000256" key="2">
    <source>
        <dbReference type="ARBA" id="ARBA00008707"/>
    </source>
</evidence>
<proteinExistence type="inferred from homology"/>
<evidence type="ECO:0000313" key="8">
    <source>
        <dbReference type="Proteomes" id="UP000825935"/>
    </source>
</evidence>
<name>A0A8T2VFY8_CERRI</name>
<evidence type="ECO:0000256" key="1">
    <source>
        <dbReference type="ARBA" id="ARBA00004141"/>
    </source>
</evidence>
<feature type="transmembrane region" description="Helical" evidence="6">
    <location>
        <begin position="260"/>
        <end position="278"/>
    </location>
</feature>
<comment type="caution">
    <text evidence="7">The sequence shown here is derived from an EMBL/GenBank/DDBJ whole genome shotgun (WGS) entry which is preliminary data.</text>
</comment>
<feature type="transmembrane region" description="Helical" evidence="6">
    <location>
        <begin position="192"/>
        <end position="213"/>
    </location>
</feature>